<dbReference type="OrthoDB" id="5101662at2759"/>
<dbReference type="VEuPathDB" id="FungiDB:ASPGLDRAFT_24548"/>
<dbReference type="GeneID" id="34459660"/>
<evidence type="ECO:0000313" key="1">
    <source>
        <dbReference type="EMBL" id="OJJ85527.1"/>
    </source>
</evidence>
<dbReference type="AlphaFoldDB" id="A0A1L9VNM7"/>
<evidence type="ECO:0000313" key="2">
    <source>
        <dbReference type="Proteomes" id="UP000184300"/>
    </source>
</evidence>
<name>A0A1L9VNM7_ASPGL</name>
<dbReference type="Proteomes" id="UP000184300">
    <property type="component" value="Unassembled WGS sequence"/>
</dbReference>
<keyword evidence="2" id="KW-1185">Reference proteome</keyword>
<organism evidence="1 2">
    <name type="scientific">Aspergillus glaucus CBS 516.65</name>
    <dbReference type="NCBI Taxonomy" id="1160497"/>
    <lineage>
        <taxon>Eukaryota</taxon>
        <taxon>Fungi</taxon>
        <taxon>Dikarya</taxon>
        <taxon>Ascomycota</taxon>
        <taxon>Pezizomycotina</taxon>
        <taxon>Eurotiomycetes</taxon>
        <taxon>Eurotiomycetidae</taxon>
        <taxon>Eurotiales</taxon>
        <taxon>Aspergillaceae</taxon>
        <taxon>Aspergillus</taxon>
        <taxon>Aspergillus subgen. Aspergillus</taxon>
    </lineage>
</organism>
<dbReference type="EMBL" id="KV878894">
    <property type="protein sequence ID" value="OJJ85527.1"/>
    <property type="molecule type" value="Genomic_DNA"/>
</dbReference>
<protein>
    <submittedName>
        <fullName evidence="1">Uncharacterized protein</fullName>
    </submittedName>
</protein>
<sequence length="242" mass="27024">MTGRGKPANIRPISPTGSSLAVRPVPWTRNFAARSFGPGAAADITTTARPLREVQEQADTATYYDPTPYNPILDQGIDLLREIEGWEQRGLRCYTLSAYGDEAFHRFKLDVIEDQDALNGASDDRIREEFRALIRSFNLCDDEERFVPPARNVACLVLDEATISMLVNLSFPEDPMDDHKAFSEVTIKVVDIWWQRSSAHPESSYRGVGDCPIVSLDRLYLMLMSGVNSGAMEDLHPMSVGL</sequence>
<gene>
    <name evidence="1" type="ORF">ASPGLDRAFT_24548</name>
</gene>
<accession>A0A1L9VNM7</accession>
<proteinExistence type="predicted"/>
<dbReference type="RefSeq" id="XP_022402225.1">
    <property type="nucleotide sequence ID" value="XM_022543399.1"/>
</dbReference>
<reference evidence="2" key="1">
    <citation type="journal article" date="2017" name="Genome Biol.">
        <title>Comparative genomics reveals high biological diversity and specific adaptations in the industrially and medically important fungal genus Aspergillus.</title>
        <authorList>
            <person name="de Vries R.P."/>
            <person name="Riley R."/>
            <person name="Wiebenga A."/>
            <person name="Aguilar-Osorio G."/>
            <person name="Amillis S."/>
            <person name="Uchima C.A."/>
            <person name="Anderluh G."/>
            <person name="Asadollahi M."/>
            <person name="Askin M."/>
            <person name="Barry K."/>
            <person name="Battaglia E."/>
            <person name="Bayram O."/>
            <person name="Benocci T."/>
            <person name="Braus-Stromeyer S.A."/>
            <person name="Caldana C."/>
            <person name="Canovas D."/>
            <person name="Cerqueira G.C."/>
            <person name="Chen F."/>
            <person name="Chen W."/>
            <person name="Choi C."/>
            <person name="Clum A."/>
            <person name="Dos Santos R.A."/>
            <person name="Damasio A.R."/>
            <person name="Diallinas G."/>
            <person name="Emri T."/>
            <person name="Fekete E."/>
            <person name="Flipphi M."/>
            <person name="Freyberg S."/>
            <person name="Gallo A."/>
            <person name="Gournas C."/>
            <person name="Habgood R."/>
            <person name="Hainaut M."/>
            <person name="Harispe M.L."/>
            <person name="Henrissat B."/>
            <person name="Hilden K.S."/>
            <person name="Hope R."/>
            <person name="Hossain A."/>
            <person name="Karabika E."/>
            <person name="Karaffa L."/>
            <person name="Karanyi Z."/>
            <person name="Krasevec N."/>
            <person name="Kuo A."/>
            <person name="Kusch H."/>
            <person name="LaButti K."/>
            <person name="Lagendijk E.L."/>
            <person name="Lapidus A."/>
            <person name="Levasseur A."/>
            <person name="Lindquist E."/>
            <person name="Lipzen A."/>
            <person name="Logrieco A.F."/>
            <person name="MacCabe A."/>
            <person name="Maekelae M.R."/>
            <person name="Malavazi I."/>
            <person name="Melin P."/>
            <person name="Meyer V."/>
            <person name="Mielnichuk N."/>
            <person name="Miskei M."/>
            <person name="Molnar A.P."/>
            <person name="Mule G."/>
            <person name="Ngan C.Y."/>
            <person name="Orejas M."/>
            <person name="Orosz E."/>
            <person name="Ouedraogo J.P."/>
            <person name="Overkamp K.M."/>
            <person name="Park H.-S."/>
            <person name="Perrone G."/>
            <person name="Piumi F."/>
            <person name="Punt P.J."/>
            <person name="Ram A.F."/>
            <person name="Ramon A."/>
            <person name="Rauscher S."/>
            <person name="Record E."/>
            <person name="Riano-Pachon D.M."/>
            <person name="Robert V."/>
            <person name="Roehrig J."/>
            <person name="Ruller R."/>
            <person name="Salamov A."/>
            <person name="Salih N.S."/>
            <person name="Samson R.A."/>
            <person name="Sandor E."/>
            <person name="Sanguinetti M."/>
            <person name="Schuetze T."/>
            <person name="Sepcic K."/>
            <person name="Shelest E."/>
            <person name="Sherlock G."/>
            <person name="Sophianopoulou V."/>
            <person name="Squina F.M."/>
            <person name="Sun H."/>
            <person name="Susca A."/>
            <person name="Todd R.B."/>
            <person name="Tsang A."/>
            <person name="Unkles S.E."/>
            <person name="van de Wiele N."/>
            <person name="van Rossen-Uffink D."/>
            <person name="Oliveira J.V."/>
            <person name="Vesth T.C."/>
            <person name="Visser J."/>
            <person name="Yu J.-H."/>
            <person name="Zhou M."/>
            <person name="Andersen M.R."/>
            <person name="Archer D.B."/>
            <person name="Baker S.E."/>
            <person name="Benoit I."/>
            <person name="Brakhage A.A."/>
            <person name="Braus G.H."/>
            <person name="Fischer R."/>
            <person name="Frisvad J.C."/>
            <person name="Goldman G.H."/>
            <person name="Houbraken J."/>
            <person name="Oakley B."/>
            <person name="Pocsi I."/>
            <person name="Scazzocchio C."/>
            <person name="Seiboth B."/>
            <person name="vanKuyk P.A."/>
            <person name="Wortman J."/>
            <person name="Dyer P.S."/>
            <person name="Grigoriev I.V."/>
        </authorList>
    </citation>
    <scope>NUCLEOTIDE SEQUENCE [LARGE SCALE GENOMIC DNA]</scope>
    <source>
        <strain evidence="2">CBS 516.65</strain>
    </source>
</reference>